<dbReference type="Proteomes" id="UP000298663">
    <property type="component" value="Unassembled WGS sequence"/>
</dbReference>
<reference evidence="1 2" key="2">
    <citation type="journal article" date="2019" name="G3 (Bethesda)">
        <title>Hybrid Assembly of the Genome of the Entomopathogenic Nematode Steinernema carpocapsae Identifies the X-Chromosome.</title>
        <authorList>
            <person name="Serra L."/>
            <person name="Macchietto M."/>
            <person name="Macias-Munoz A."/>
            <person name="McGill C.J."/>
            <person name="Rodriguez I.M."/>
            <person name="Rodriguez B."/>
            <person name="Murad R."/>
            <person name="Mortazavi A."/>
        </authorList>
    </citation>
    <scope>NUCLEOTIDE SEQUENCE [LARGE SCALE GENOMIC DNA]</scope>
    <source>
        <strain evidence="1 2">ALL</strain>
    </source>
</reference>
<evidence type="ECO:0000313" key="1">
    <source>
        <dbReference type="EMBL" id="TKR92686.1"/>
    </source>
</evidence>
<protein>
    <submittedName>
        <fullName evidence="1">Uncharacterized protein</fullName>
    </submittedName>
</protein>
<proteinExistence type="predicted"/>
<sequence length="121" mass="14347">MPDRQWNVKRFVGERVEPGTRKKQLEVEWEETEESATLVRKHCPDVYEAFRKAEKNDFRILGVVDDPEEQSGDIRFAIEYVGSGRRDAKRLSELKSNFKEKLLEFFEQRAQYSDSQISFLQ</sequence>
<accession>A0A4U5P8X8</accession>
<gene>
    <name evidence="1" type="ORF">L596_007291</name>
</gene>
<organism evidence="1 2">
    <name type="scientific">Steinernema carpocapsae</name>
    <name type="common">Entomopathogenic nematode</name>
    <dbReference type="NCBI Taxonomy" id="34508"/>
    <lineage>
        <taxon>Eukaryota</taxon>
        <taxon>Metazoa</taxon>
        <taxon>Ecdysozoa</taxon>
        <taxon>Nematoda</taxon>
        <taxon>Chromadorea</taxon>
        <taxon>Rhabditida</taxon>
        <taxon>Tylenchina</taxon>
        <taxon>Panagrolaimomorpha</taxon>
        <taxon>Strongyloidoidea</taxon>
        <taxon>Steinernematidae</taxon>
        <taxon>Steinernema</taxon>
    </lineage>
</organism>
<keyword evidence="2" id="KW-1185">Reference proteome</keyword>
<name>A0A4U5P8X8_STECR</name>
<evidence type="ECO:0000313" key="2">
    <source>
        <dbReference type="Proteomes" id="UP000298663"/>
    </source>
</evidence>
<dbReference type="AlphaFoldDB" id="A0A4U5P8X8"/>
<dbReference type="EMBL" id="AZBU02000002">
    <property type="protein sequence ID" value="TKR92686.1"/>
    <property type="molecule type" value="Genomic_DNA"/>
</dbReference>
<reference evidence="1 2" key="1">
    <citation type="journal article" date="2015" name="Genome Biol.">
        <title>Comparative genomics of Steinernema reveals deeply conserved gene regulatory networks.</title>
        <authorList>
            <person name="Dillman A.R."/>
            <person name="Macchietto M."/>
            <person name="Porter C.F."/>
            <person name="Rogers A."/>
            <person name="Williams B."/>
            <person name="Antoshechkin I."/>
            <person name="Lee M.M."/>
            <person name="Goodwin Z."/>
            <person name="Lu X."/>
            <person name="Lewis E.E."/>
            <person name="Goodrich-Blair H."/>
            <person name="Stock S.P."/>
            <person name="Adams B.J."/>
            <person name="Sternberg P.W."/>
            <person name="Mortazavi A."/>
        </authorList>
    </citation>
    <scope>NUCLEOTIDE SEQUENCE [LARGE SCALE GENOMIC DNA]</scope>
    <source>
        <strain evidence="1 2">ALL</strain>
    </source>
</reference>
<comment type="caution">
    <text evidence="1">The sequence shown here is derived from an EMBL/GenBank/DDBJ whole genome shotgun (WGS) entry which is preliminary data.</text>
</comment>
<dbReference type="OrthoDB" id="10379480at2759"/>